<evidence type="ECO:0000313" key="9">
    <source>
        <dbReference type="Proteomes" id="UP000320333"/>
    </source>
</evidence>
<dbReference type="AlphaFoldDB" id="A0A507FP12"/>
<dbReference type="Gene3D" id="2.130.10.10">
    <property type="entry name" value="YVTN repeat-like/Quinoprotein amine dehydrogenase"/>
    <property type="match status" value="2"/>
</dbReference>
<dbReference type="GO" id="GO:0006364">
    <property type="term" value="P:rRNA processing"/>
    <property type="evidence" value="ECO:0007669"/>
    <property type="project" value="UniProtKB-KW"/>
</dbReference>
<gene>
    <name evidence="8" type="ORF">CcCBS67573_g00593</name>
</gene>
<dbReference type="PANTHER" id="PTHR19924">
    <property type="entry name" value="UTP15 U3 SMALL NUCLEOLAR RNA-ASSOCIATED PROTEIN 15 FAMILY MEMBER"/>
    <property type="match status" value="1"/>
</dbReference>
<dbReference type="PROSITE" id="PS50294">
    <property type="entry name" value="WD_REPEATS_REGION"/>
    <property type="match status" value="3"/>
</dbReference>
<evidence type="ECO:0000256" key="6">
    <source>
        <dbReference type="PROSITE-ProRule" id="PRU00221"/>
    </source>
</evidence>
<evidence type="ECO:0000256" key="1">
    <source>
        <dbReference type="ARBA" id="ARBA00004604"/>
    </source>
</evidence>
<keyword evidence="3 6" id="KW-0853">WD repeat</keyword>
<keyword evidence="9" id="KW-1185">Reference proteome</keyword>
<dbReference type="PROSITE" id="PS00678">
    <property type="entry name" value="WD_REPEATS_1"/>
    <property type="match status" value="2"/>
</dbReference>
<dbReference type="InterPro" id="IPR015943">
    <property type="entry name" value="WD40/YVTN_repeat-like_dom_sf"/>
</dbReference>
<evidence type="ECO:0000256" key="2">
    <source>
        <dbReference type="ARBA" id="ARBA00022552"/>
    </source>
</evidence>
<dbReference type="InterPro" id="IPR001680">
    <property type="entry name" value="WD40_rpt"/>
</dbReference>
<dbReference type="InterPro" id="IPR019775">
    <property type="entry name" value="WD40_repeat_CS"/>
</dbReference>
<feature type="repeat" description="WD" evidence="6">
    <location>
        <begin position="163"/>
        <end position="199"/>
    </location>
</feature>
<keyword evidence="5" id="KW-0539">Nucleus</keyword>
<dbReference type="PROSITE" id="PS50082">
    <property type="entry name" value="WD_REPEATS_2"/>
    <property type="match status" value="3"/>
</dbReference>
<feature type="domain" description="U3 small nucleolar RNA-associated protein 15 C-terminal" evidence="7">
    <location>
        <begin position="358"/>
        <end position="500"/>
    </location>
</feature>
<proteinExistence type="predicted"/>
<dbReference type="CDD" id="cd00200">
    <property type="entry name" value="WD40"/>
    <property type="match status" value="1"/>
</dbReference>
<keyword evidence="4" id="KW-0677">Repeat</keyword>
<dbReference type="Pfam" id="PF00400">
    <property type="entry name" value="WD40"/>
    <property type="match status" value="4"/>
</dbReference>
<comment type="subcellular location">
    <subcellularLocation>
        <location evidence="1">Nucleus</location>
        <location evidence="1">Nucleolus</location>
    </subcellularLocation>
</comment>
<dbReference type="GO" id="GO:0045943">
    <property type="term" value="P:positive regulation of transcription by RNA polymerase I"/>
    <property type="evidence" value="ECO:0007669"/>
    <property type="project" value="TreeGrafter"/>
</dbReference>
<dbReference type="InterPro" id="IPR036322">
    <property type="entry name" value="WD40_repeat_dom_sf"/>
</dbReference>
<dbReference type="EMBL" id="QEAP01000008">
    <property type="protein sequence ID" value="TPX78159.1"/>
    <property type="molecule type" value="Genomic_DNA"/>
</dbReference>
<reference evidence="8 9" key="1">
    <citation type="journal article" date="2019" name="Sci. Rep.">
        <title>Comparative genomics of chytrid fungi reveal insights into the obligate biotrophic and pathogenic lifestyle of Synchytrium endobioticum.</title>
        <authorList>
            <person name="van de Vossenberg B.T.L.H."/>
            <person name="Warris S."/>
            <person name="Nguyen H.D.T."/>
            <person name="van Gent-Pelzer M.P.E."/>
            <person name="Joly D.L."/>
            <person name="van de Geest H.C."/>
            <person name="Bonants P.J.M."/>
            <person name="Smith D.S."/>
            <person name="Levesque C.A."/>
            <person name="van der Lee T.A.J."/>
        </authorList>
    </citation>
    <scope>NUCLEOTIDE SEQUENCE [LARGE SCALE GENOMIC DNA]</scope>
    <source>
        <strain evidence="8 9">CBS 675.73</strain>
    </source>
</reference>
<evidence type="ECO:0000259" key="7">
    <source>
        <dbReference type="Pfam" id="PF09384"/>
    </source>
</evidence>
<organism evidence="8 9">
    <name type="scientific">Chytriomyces confervae</name>
    <dbReference type="NCBI Taxonomy" id="246404"/>
    <lineage>
        <taxon>Eukaryota</taxon>
        <taxon>Fungi</taxon>
        <taxon>Fungi incertae sedis</taxon>
        <taxon>Chytridiomycota</taxon>
        <taxon>Chytridiomycota incertae sedis</taxon>
        <taxon>Chytridiomycetes</taxon>
        <taxon>Chytridiales</taxon>
        <taxon>Chytriomycetaceae</taxon>
        <taxon>Chytriomyces</taxon>
    </lineage>
</organism>
<accession>A0A507FP12</accession>
<dbReference type="Pfam" id="PF09384">
    <property type="entry name" value="UTP15_C"/>
    <property type="match status" value="1"/>
</dbReference>
<dbReference type="GO" id="GO:0005730">
    <property type="term" value="C:nucleolus"/>
    <property type="evidence" value="ECO:0007669"/>
    <property type="project" value="UniProtKB-SubCell"/>
</dbReference>
<keyword evidence="2" id="KW-0698">rRNA processing</keyword>
<dbReference type="Proteomes" id="UP000320333">
    <property type="component" value="Unassembled WGS sequence"/>
</dbReference>
<dbReference type="PANTHER" id="PTHR19924:SF26">
    <property type="entry name" value="U3 SMALL NUCLEOLAR RNA-ASSOCIATED PROTEIN 15 HOMOLOG"/>
    <property type="match status" value="1"/>
</dbReference>
<evidence type="ECO:0000256" key="4">
    <source>
        <dbReference type="ARBA" id="ARBA00022737"/>
    </source>
</evidence>
<dbReference type="InterPro" id="IPR018983">
    <property type="entry name" value="U3_snoRNA-assocProt_15_C"/>
</dbReference>
<evidence type="ECO:0000256" key="5">
    <source>
        <dbReference type="ARBA" id="ARBA00023242"/>
    </source>
</evidence>
<comment type="caution">
    <text evidence="8">The sequence shown here is derived from an EMBL/GenBank/DDBJ whole genome shotgun (WGS) entry which is preliminary data.</text>
</comment>
<sequence length="508" mass="56241">MSEYLPVQQKRYAARPKAGATDAAEQRYWAKFKSPVLVKEYASISHIEFSRSKPFDFAVTSSTRVQIYSCATQAVRKTMSRFKDVAYSGSFRADGKMMVAGDAQGSVQIFDLASRAILRTFTGHKDAVRVASFSPLLTQVLSASDDKTVRIWDLPSEQAVFTFTDHQDHVRSALFSPENPNLIISGSYDHTVKLWDTRSPNPCIATMHHGAPVESVLFLPGSALIASAGSNNIKLWNTLSGCSHETTLANHTKSITTMCLDGSGRRLLSGGLDNQVKIYNLQDYKVAHSIKYPGPILSMAVSPDDTHLVVGMASGLLSIRRRVVKTEDVVKARKRIEAARAGARGGTFMHFKRGQSHQAEADDLKVEEHRKKKMKEYDLLLRKFEFGKALDSVLGTNQMAVVVVSLLEELIHRGGLVIALGGRDDVALVDITNFIHANIVHPRYTDLLVHVAEVILDMYAPVIGQSVLIDELFLKLRTKVQVELSMQQELTRTMGLLESIMLASQKLI</sequence>
<dbReference type="SMART" id="SM00320">
    <property type="entry name" value="WD40"/>
    <property type="match status" value="7"/>
</dbReference>
<dbReference type="SUPFAM" id="SSF50978">
    <property type="entry name" value="WD40 repeat-like"/>
    <property type="match status" value="1"/>
</dbReference>
<name>A0A507FP12_9FUNG</name>
<feature type="repeat" description="WD" evidence="6">
    <location>
        <begin position="121"/>
        <end position="162"/>
    </location>
</feature>
<dbReference type="PRINTS" id="PR00320">
    <property type="entry name" value="GPROTEINBRPT"/>
</dbReference>
<feature type="repeat" description="WD" evidence="6">
    <location>
        <begin position="248"/>
        <end position="289"/>
    </location>
</feature>
<dbReference type="InterPro" id="IPR020472">
    <property type="entry name" value="WD40_PAC1"/>
</dbReference>
<evidence type="ECO:0000313" key="8">
    <source>
        <dbReference type="EMBL" id="TPX78159.1"/>
    </source>
</evidence>
<protein>
    <recommendedName>
        <fullName evidence="7">U3 small nucleolar RNA-associated protein 15 C-terminal domain-containing protein</fullName>
    </recommendedName>
</protein>
<dbReference type="STRING" id="246404.A0A507FP12"/>
<dbReference type="OrthoDB" id="431715at2759"/>
<evidence type="ECO:0000256" key="3">
    <source>
        <dbReference type="ARBA" id="ARBA00022574"/>
    </source>
</evidence>